<dbReference type="GO" id="GO:0005737">
    <property type="term" value="C:cytoplasm"/>
    <property type="evidence" value="ECO:0007669"/>
    <property type="project" value="TreeGrafter"/>
</dbReference>
<dbReference type="Proteomes" id="UP000009881">
    <property type="component" value="Unassembled WGS sequence"/>
</dbReference>
<comment type="caution">
    <text evidence="2">The sequence shown here is derived from an EMBL/GenBank/DDBJ whole genome shotgun (WGS) entry which is preliminary data.</text>
</comment>
<dbReference type="STRING" id="1238182.C882_0367"/>
<proteinExistence type="predicted"/>
<reference evidence="2 3" key="1">
    <citation type="journal article" date="2013" name="Genome Announc.">
        <title>Draft Genome Sequence of an Alphaproteobacterium, Caenispirillum salinarum AK4(T), Isolated from a Solar Saltern.</title>
        <authorList>
            <person name="Khatri I."/>
            <person name="Singh A."/>
            <person name="Korpole S."/>
            <person name="Pinnaka A.K."/>
            <person name="Subramanian S."/>
        </authorList>
    </citation>
    <scope>NUCLEOTIDE SEQUENCE [LARGE SCALE GENOMIC DNA]</scope>
    <source>
        <strain evidence="2 3">AK4</strain>
    </source>
</reference>
<sequence length="253" mass="27424">MSLFSGSAKPAVPEGLRVYAVGDVHGRVDLLDDLHARIRADLARRPADRVQLVYLGDYVDRGPDSPAVIDRLLAPPPRGWQRICLGGNHEDMMVKALADPEGEGPLWLMNGGLATVRAYMDEAGEAMGGDPVGGVTRLRTVLPAEHRAFLAGLRDTHRVGGYLFVHAGLRPGVPLEEQDPKEMRWIRRPFLNSDADFGAFVVHGHTITAKPEARRNRLGIDTGAFDSGVLTAVALEGTTRRFLATDGAPGFYS</sequence>
<evidence type="ECO:0000313" key="2">
    <source>
        <dbReference type="EMBL" id="EKV29545.1"/>
    </source>
</evidence>
<dbReference type="PANTHER" id="PTHR42850:SF4">
    <property type="entry name" value="ZINC-DEPENDENT ENDOPOLYPHOSPHATASE"/>
    <property type="match status" value="1"/>
</dbReference>
<dbReference type="Pfam" id="PF00149">
    <property type="entry name" value="Metallophos"/>
    <property type="match status" value="1"/>
</dbReference>
<dbReference type="GO" id="GO:0110154">
    <property type="term" value="P:RNA decapping"/>
    <property type="evidence" value="ECO:0007669"/>
    <property type="project" value="TreeGrafter"/>
</dbReference>
<protein>
    <submittedName>
        <fullName evidence="2">Metallophosphoesterase</fullName>
    </submittedName>
</protein>
<dbReference type="RefSeq" id="WP_009541026.1">
    <property type="nucleotide sequence ID" value="NZ_ANHY01000012.1"/>
</dbReference>
<dbReference type="AlphaFoldDB" id="K9GUA5"/>
<name>K9GUA5_9PROT</name>
<dbReference type="eggNOG" id="COG0639">
    <property type="taxonomic scope" value="Bacteria"/>
</dbReference>
<dbReference type="InterPro" id="IPR029052">
    <property type="entry name" value="Metallo-depent_PP-like"/>
</dbReference>
<dbReference type="PANTHER" id="PTHR42850">
    <property type="entry name" value="METALLOPHOSPHOESTERASE"/>
    <property type="match status" value="1"/>
</dbReference>
<dbReference type="Gene3D" id="3.60.21.10">
    <property type="match status" value="1"/>
</dbReference>
<dbReference type="InterPro" id="IPR050126">
    <property type="entry name" value="Ap4A_hydrolase"/>
</dbReference>
<evidence type="ECO:0000313" key="3">
    <source>
        <dbReference type="Proteomes" id="UP000009881"/>
    </source>
</evidence>
<dbReference type="GO" id="GO:0016791">
    <property type="term" value="F:phosphatase activity"/>
    <property type="evidence" value="ECO:0007669"/>
    <property type="project" value="TreeGrafter"/>
</dbReference>
<dbReference type="SUPFAM" id="SSF56300">
    <property type="entry name" value="Metallo-dependent phosphatases"/>
    <property type="match status" value="1"/>
</dbReference>
<dbReference type="CDD" id="cd00144">
    <property type="entry name" value="MPP_PPP_family"/>
    <property type="match status" value="1"/>
</dbReference>
<dbReference type="OrthoDB" id="9807890at2"/>
<feature type="domain" description="Calcineurin-like phosphoesterase" evidence="1">
    <location>
        <begin position="16"/>
        <end position="191"/>
    </location>
</feature>
<keyword evidence="3" id="KW-1185">Reference proteome</keyword>
<accession>K9GUA5</accession>
<gene>
    <name evidence="2" type="ORF">C882_0367</name>
</gene>
<dbReference type="InterPro" id="IPR004843">
    <property type="entry name" value="Calcineurin-like_PHP"/>
</dbReference>
<organism evidence="2 3">
    <name type="scientific">Caenispirillum salinarum AK4</name>
    <dbReference type="NCBI Taxonomy" id="1238182"/>
    <lineage>
        <taxon>Bacteria</taxon>
        <taxon>Pseudomonadati</taxon>
        <taxon>Pseudomonadota</taxon>
        <taxon>Alphaproteobacteria</taxon>
        <taxon>Rhodospirillales</taxon>
        <taxon>Novispirillaceae</taxon>
        <taxon>Caenispirillum</taxon>
    </lineage>
</organism>
<dbReference type="GO" id="GO:0008803">
    <property type="term" value="F:bis(5'-nucleosyl)-tetraphosphatase (symmetrical) activity"/>
    <property type="evidence" value="ECO:0007669"/>
    <property type="project" value="TreeGrafter"/>
</dbReference>
<evidence type="ECO:0000259" key="1">
    <source>
        <dbReference type="Pfam" id="PF00149"/>
    </source>
</evidence>
<dbReference type="EMBL" id="ANHY01000012">
    <property type="protein sequence ID" value="EKV29545.1"/>
    <property type="molecule type" value="Genomic_DNA"/>
</dbReference>